<evidence type="ECO:0000256" key="8">
    <source>
        <dbReference type="ARBA" id="ARBA00022989"/>
    </source>
</evidence>
<feature type="domain" description="Histidine kinase" evidence="11">
    <location>
        <begin position="119"/>
        <end position="322"/>
    </location>
</feature>
<dbReference type="EMBL" id="JAHLQK010000002">
    <property type="protein sequence ID" value="MBU5675955.1"/>
    <property type="molecule type" value="Genomic_DNA"/>
</dbReference>
<evidence type="ECO:0000256" key="1">
    <source>
        <dbReference type="ARBA" id="ARBA00000085"/>
    </source>
</evidence>
<dbReference type="PANTHER" id="PTHR45453:SF2">
    <property type="entry name" value="HISTIDINE KINASE"/>
    <property type="match status" value="1"/>
</dbReference>
<evidence type="ECO:0000256" key="10">
    <source>
        <dbReference type="SAM" id="Phobius"/>
    </source>
</evidence>
<dbReference type="PROSITE" id="PS50109">
    <property type="entry name" value="HIS_KIN"/>
    <property type="match status" value="1"/>
</dbReference>
<evidence type="ECO:0000256" key="2">
    <source>
        <dbReference type="ARBA" id="ARBA00004651"/>
    </source>
</evidence>
<keyword evidence="4" id="KW-1003">Cell membrane</keyword>
<dbReference type="PANTHER" id="PTHR45453">
    <property type="entry name" value="PHOSPHATE REGULON SENSOR PROTEIN PHOR"/>
    <property type="match status" value="1"/>
</dbReference>
<keyword evidence="7 12" id="KW-0418">Kinase</keyword>
<dbReference type="EC" id="2.7.13.3" evidence="3"/>
<comment type="catalytic activity">
    <reaction evidence="1">
        <text>ATP + protein L-histidine = ADP + protein N-phospho-L-histidine.</text>
        <dbReference type="EC" id="2.7.13.3"/>
    </reaction>
</comment>
<keyword evidence="8 10" id="KW-1133">Transmembrane helix</keyword>
<comment type="caution">
    <text evidence="12">The sequence shown here is derived from an EMBL/GenBank/DDBJ whole genome shotgun (WGS) entry which is preliminary data.</text>
</comment>
<accession>A0ABS6G0D0</accession>
<dbReference type="RefSeq" id="WP_216415444.1">
    <property type="nucleotide sequence ID" value="NZ_JAHLQK010000002.1"/>
</dbReference>
<name>A0ABS6G0D0_9FIRM</name>
<keyword evidence="6 10" id="KW-0812">Transmembrane</keyword>
<comment type="subcellular location">
    <subcellularLocation>
        <location evidence="2">Cell membrane</location>
        <topology evidence="2">Multi-pass membrane protein</topology>
    </subcellularLocation>
</comment>
<evidence type="ECO:0000256" key="5">
    <source>
        <dbReference type="ARBA" id="ARBA00022679"/>
    </source>
</evidence>
<dbReference type="InterPro" id="IPR003594">
    <property type="entry name" value="HATPase_dom"/>
</dbReference>
<feature type="transmembrane region" description="Helical" evidence="10">
    <location>
        <begin position="36"/>
        <end position="56"/>
    </location>
</feature>
<dbReference type="InterPro" id="IPR005467">
    <property type="entry name" value="His_kinase_dom"/>
</dbReference>
<keyword evidence="9 10" id="KW-0472">Membrane</keyword>
<protein>
    <recommendedName>
        <fullName evidence="3">histidine kinase</fullName>
        <ecNumber evidence="3">2.7.13.3</ecNumber>
    </recommendedName>
</protein>
<dbReference type="SMART" id="SM00387">
    <property type="entry name" value="HATPase_c"/>
    <property type="match status" value="1"/>
</dbReference>
<evidence type="ECO:0000256" key="9">
    <source>
        <dbReference type="ARBA" id="ARBA00023136"/>
    </source>
</evidence>
<gene>
    <name evidence="12" type="ORF">KQI88_05965</name>
</gene>
<evidence type="ECO:0000256" key="4">
    <source>
        <dbReference type="ARBA" id="ARBA00022475"/>
    </source>
</evidence>
<organism evidence="12 13">
    <name type="scientific">Alkaliphilus flagellatus</name>
    <dbReference type="NCBI Taxonomy" id="2841507"/>
    <lineage>
        <taxon>Bacteria</taxon>
        <taxon>Bacillati</taxon>
        <taxon>Bacillota</taxon>
        <taxon>Clostridia</taxon>
        <taxon>Peptostreptococcales</taxon>
        <taxon>Natronincolaceae</taxon>
        <taxon>Alkaliphilus</taxon>
    </lineage>
</organism>
<keyword evidence="5" id="KW-0808">Transferase</keyword>
<dbReference type="InterPro" id="IPR050351">
    <property type="entry name" value="BphY/WalK/GraS-like"/>
</dbReference>
<dbReference type="Pfam" id="PF02518">
    <property type="entry name" value="HATPase_c"/>
    <property type="match status" value="1"/>
</dbReference>
<reference evidence="12 13" key="1">
    <citation type="submission" date="2021-06" db="EMBL/GenBank/DDBJ databases">
        <authorList>
            <person name="Sun Q."/>
            <person name="Li D."/>
        </authorList>
    </citation>
    <scope>NUCLEOTIDE SEQUENCE [LARGE SCALE GENOMIC DNA]</scope>
    <source>
        <strain evidence="12 13">MSJ-5</strain>
    </source>
</reference>
<dbReference type="Proteomes" id="UP000779508">
    <property type="component" value="Unassembled WGS sequence"/>
</dbReference>
<evidence type="ECO:0000256" key="3">
    <source>
        <dbReference type="ARBA" id="ARBA00012438"/>
    </source>
</evidence>
<evidence type="ECO:0000256" key="7">
    <source>
        <dbReference type="ARBA" id="ARBA00022777"/>
    </source>
</evidence>
<evidence type="ECO:0000259" key="11">
    <source>
        <dbReference type="PROSITE" id="PS50109"/>
    </source>
</evidence>
<proteinExistence type="predicted"/>
<keyword evidence="13" id="KW-1185">Reference proteome</keyword>
<feature type="transmembrane region" description="Helical" evidence="10">
    <location>
        <begin position="12"/>
        <end position="30"/>
    </location>
</feature>
<evidence type="ECO:0000256" key="6">
    <source>
        <dbReference type="ARBA" id="ARBA00022692"/>
    </source>
</evidence>
<evidence type="ECO:0000313" key="12">
    <source>
        <dbReference type="EMBL" id="MBU5675955.1"/>
    </source>
</evidence>
<dbReference type="GO" id="GO:0016301">
    <property type="term" value="F:kinase activity"/>
    <property type="evidence" value="ECO:0007669"/>
    <property type="project" value="UniProtKB-KW"/>
</dbReference>
<sequence length="322" mass="37921">MKLFIKDNLWIVFLYSTTFWGLSILLNTLGELENNFGYFVFLSFFLLVCFLIYRYASNYRLYKKLSSTPETLEDILIHNSFSSLENAFDITLYEYFKLYNTKLSNLSRKQEEYKLLINQSVHQMKTPISVINLIAQNNEDSKDFERITAETKRLDYTLWQTLNFLCLDDISNDLKIEKINLKKLVSDVINDLKYFFITKSIYPKLSIDDNVYVYTDAKWMKCVIYQIANNAIKYGRKDTLVFFEIYKRNENFILKITNEGIGIQRSDINRIFDLFFTGDNGRGFGESTGVGLYIVKKITDLLSHKITVDSTPNEKTTFYIEF</sequence>
<evidence type="ECO:0000313" key="13">
    <source>
        <dbReference type="Proteomes" id="UP000779508"/>
    </source>
</evidence>